<proteinExistence type="predicted"/>
<sequence>MDLINTKQRIALFTETLKQPNLDFDIIANLSFNGIPDIHRPIYWRILLKYLPTKKEKWIQVLKNKRNSYNIYQEEFIDSSFKSICYEFLVKDSFNLSMIRQKTQGTKIKEKDLKIIENIIKDVSRTQLDYDLCREDENNDSLSNNSISNNQAISPNNDNQNSEKNNENENENENKNKKNKENEKNGENQIEEKIENKNPKSKGLHLKYQMCEIIYLFTRLNSGFGFVQGMSEILVPIFCLFKNDPNEEWRKFSNHDTFFCFTNLMSEIGHHFCQDFDQTDLSIHASLQRVDQLVAFFDPKLASHFVFI</sequence>
<dbReference type="OrthoDB" id="10263206at2759"/>
<dbReference type="Proteomes" id="UP001149090">
    <property type="component" value="Unassembled WGS sequence"/>
</dbReference>
<dbReference type="Pfam" id="PF00566">
    <property type="entry name" value="RabGAP-TBC"/>
    <property type="match status" value="1"/>
</dbReference>
<evidence type="ECO:0000259" key="2">
    <source>
        <dbReference type="PROSITE" id="PS50086"/>
    </source>
</evidence>
<dbReference type="GO" id="GO:0006886">
    <property type="term" value="P:intracellular protein transport"/>
    <property type="evidence" value="ECO:0007669"/>
    <property type="project" value="TreeGrafter"/>
</dbReference>
<feature type="region of interest" description="Disordered" evidence="1">
    <location>
        <begin position="139"/>
        <end position="196"/>
    </location>
</feature>
<evidence type="ECO:0000256" key="1">
    <source>
        <dbReference type="SAM" id="MobiDB-lite"/>
    </source>
</evidence>
<name>A0A9Q0L7S7_ANAIG</name>
<dbReference type="OMA" id="WIITCMT"/>
<dbReference type="Gene3D" id="1.10.8.270">
    <property type="entry name" value="putative rabgap domain of human tbc1 domain family member 14 like domains"/>
    <property type="match status" value="1"/>
</dbReference>
<dbReference type="SUPFAM" id="SSF47923">
    <property type="entry name" value="Ypt/Rab-GAP domain of gyp1p"/>
    <property type="match status" value="1"/>
</dbReference>
<keyword evidence="4" id="KW-1185">Reference proteome</keyword>
<comment type="caution">
    <text evidence="3">The sequence shown here is derived from an EMBL/GenBank/DDBJ whole genome shotgun (WGS) entry which is preliminary data.</text>
</comment>
<gene>
    <name evidence="3" type="ORF">M0811_12763</name>
</gene>
<protein>
    <submittedName>
        <fullName evidence="3">Tbc1 domain family member 13</fullName>
    </submittedName>
</protein>
<dbReference type="PANTHER" id="PTHR22957">
    <property type="entry name" value="TBC1 DOMAIN FAMILY MEMBER GTPASE-ACTIVATING PROTEIN"/>
    <property type="match status" value="1"/>
</dbReference>
<organism evidence="3 4">
    <name type="scientific">Anaeramoeba ignava</name>
    <name type="common">Anaerobic marine amoeba</name>
    <dbReference type="NCBI Taxonomy" id="1746090"/>
    <lineage>
        <taxon>Eukaryota</taxon>
        <taxon>Metamonada</taxon>
        <taxon>Anaeramoebidae</taxon>
        <taxon>Anaeramoeba</taxon>
    </lineage>
</organism>
<feature type="compositionally biased region" description="Low complexity" evidence="1">
    <location>
        <begin position="140"/>
        <end position="163"/>
    </location>
</feature>
<evidence type="ECO:0000313" key="4">
    <source>
        <dbReference type="Proteomes" id="UP001149090"/>
    </source>
</evidence>
<dbReference type="InterPro" id="IPR000195">
    <property type="entry name" value="Rab-GAP-TBC_dom"/>
</dbReference>
<dbReference type="InterPro" id="IPR035969">
    <property type="entry name" value="Rab-GAP_TBC_sf"/>
</dbReference>
<dbReference type="Gene3D" id="1.10.10.750">
    <property type="entry name" value="Ypt/Rab-GAP domain of gyp1p, domain 1"/>
    <property type="match status" value="1"/>
</dbReference>
<dbReference type="EMBL" id="JAPDFW010000123">
    <property type="protein sequence ID" value="KAJ5067956.1"/>
    <property type="molecule type" value="Genomic_DNA"/>
</dbReference>
<reference evidence="3" key="1">
    <citation type="submission" date="2022-10" db="EMBL/GenBank/DDBJ databases">
        <title>Novel sulphate-reducing endosymbionts in the free-living metamonad Anaeramoeba.</title>
        <authorList>
            <person name="Jerlstrom-Hultqvist J."/>
            <person name="Cepicka I."/>
            <person name="Gallot-Lavallee L."/>
            <person name="Salas-Leiva D."/>
            <person name="Curtis B.A."/>
            <person name="Zahonova K."/>
            <person name="Pipaliya S."/>
            <person name="Dacks J."/>
            <person name="Roger A.J."/>
        </authorList>
    </citation>
    <scope>NUCLEOTIDE SEQUENCE</scope>
    <source>
        <strain evidence="3">BMAN</strain>
    </source>
</reference>
<dbReference type="GO" id="GO:0005096">
    <property type="term" value="F:GTPase activator activity"/>
    <property type="evidence" value="ECO:0007669"/>
    <property type="project" value="TreeGrafter"/>
</dbReference>
<dbReference type="PROSITE" id="PS50086">
    <property type="entry name" value="TBC_RABGAP"/>
    <property type="match status" value="1"/>
</dbReference>
<accession>A0A9Q0L7S7</accession>
<evidence type="ECO:0000313" key="3">
    <source>
        <dbReference type="EMBL" id="KAJ5067956.1"/>
    </source>
</evidence>
<feature type="compositionally biased region" description="Basic and acidic residues" evidence="1">
    <location>
        <begin position="164"/>
        <end position="196"/>
    </location>
</feature>
<feature type="domain" description="Rab-GAP TBC" evidence="2">
    <location>
        <begin position="34"/>
        <end position="308"/>
    </location>
</feature>
<dbReference type="PANTHER" id="PTHR22957:SF27">
    <property type="entry name" value="TBC1 DOMAIN FAMILY MEMBER 13"/>
    <property type="match status" value="1"/>
</dbReference>
<dbReference type="AlphaFoldDB" id="A0A9Q0L7S7"/>